<dbReference type="AlphaFoldDB" id="A0A0A9D3E7"/>
<protein>
    <submittedName>
        <fullName evidence="1">Uncharacterized protein</fullName>
    </submittedName>
</protein>
<evidence type="ECO:0000313" key="1">
    <source>
        <dbReference type="EMBL" id="JAD80155.1"/>
    </source>
</evidence>
<dbReference type="EMBL" id="GBRH01217740">
    <property type="protein sequence ID" value="JAD80155.1"/>
    <property type="molecule type" value="Transcribed_RNA"/>
</dbReference>
<reference evidence="1" key="1">
    <citation type="submission" date="2014-09" db="EMBL/GenBank/DDBJ databases">
        <authorList>
            <person name="Magalhaes I.L.F."/>
            <person name="Oliveira U."/>
            <person name="Santos F.R."/>
            <person name="Vidigal T.H.D.A."/>
            <person name="Brescovit A.D."/>
            <person name="Santos A.J."/>
        </authorList>
    </citation>
    <scope>NUCLEOTIDE SEQUENCE</scope>
    <source>
        <tissue evidence="1">Shoot tissue taken approximately 20 cm above the soil surface</tissue>
    </source>
</reference>
<name>A0A0A9D3E7_ARUDO</name>
<accession>A0A0A9D3E7</accession>
<reference evidence="1" key="2">
    <citation type="journal article" date="2015" name="Data Brief">
        <title>Shoot transcriptome of the giant reed, Arundo donax.</title>
        <authorList>
            <person name="Barrero R.A."/>
            <person name="Guerrero F.D."/>
            <person name="Moolhuijzen P."/>
            <person name="Goolsby J.A."/>
            <person name="Tidwell J."/>
            <person name="Bellgard S.E."/>
            <person name="Bellgard M.I."/>
        </authorList>
    </citation>
    <scope>NUCLEOTIDE SEQUENCE</scope>
    <source>
        <tissue evidence="1">Shoot tissue taken approximately 20 cm above the soil surface</tissue>
    </source>
</reference>
<proteinExistence type="predicted"/>
<organism evidence="1">
    <name type="scientific">Arundo donax</name>
    <name type="common">Giant reed</name>
    <name type="synonym">Donax arundinaceus</name>
    <dbReference type="NCBI Taxonomy" id="35708"/>
    <lineage>
        <taxon>Eukaryota</taxon>
        <taxon>Viridiplantae</taxon>
        <taxon>Streptophyta</taxon>
        <taxon>Embryophyta</taxon>
        <taxon>Tracheophyta</taxon>
        <taxon>Spermatophyta</taxon>
        <taxon>Magnoliopsida</taxon>
        <taxon>Liliopsida</taxon>
        <taxon>Poales</taxon>
        <taxon>Poaceae</taxon>
        <taxon>PACMAD clade</taxon>
        <taxon>Arundinoideae</taxon>
        <taxon>Arundineae</taxon>
        <taxon>Arundo</taxon>
    </lineage>
</organism>
<sequence length="57" mass="6622">MAYLSMKYINNWTYISKLESTCLEVKENNNRRFCLNNIPASSCGIRGQLQLKIEYAS</sequence>